<sequence length="191" mass="20197">MVQAFKALIDLGKSQEQPGVNDRAGLIEDMQRLYGTPGDNATRKLGNVVGESAILLRAVFGEKGSEGIREFFQQPEILKLCEVPLDSEGFTAACNELATRENAHWAALAKANPDAPGPAAGAAFSGSFRNYIQQGVATVVRMHDRGDNENLASTVAGLNAFSRQTTTTAADRTQGSNPPPAAPTNPTGRTL</sequence>
<feature type="region of interest" description="Disordered" evidence="1">
    <location>
        <begin position="163"/>
        <end position="191"/>
    </location>
</feature>
<dbReference type="AlphaFoldDB" id="A0A7K3R758"/>
<proteinExistence type="predicted"/>
<feature type="compositionally biased region" description="Low complexity" evidence="1">
    <location>
        <begin position="163"/>
        <end position="174"/>
    </location>
</feature>
<name>A0A7K3R758_STRAQ</name>
<dbReference type="RefSeq" id="WP_143666257.1">
    <property type="nucleotide sequence ID" value="NZ_CBDRIV010000029.1"/>
</dbReference>
<dbReference type="EMBL" id="JAAGMS010000085">
    <property type="protein sequence ID" value="NEB98008.1"/>
    <property type="molecule type" value="Genomic_DNA"/>
</dbReference>
<dbReference type="Proteomes" id="UP000470951">
    <property type="component" value="Unassembled WGS sequence"/>
</dbReference>
<protein>
    <submittedName>
        <fullName evidence="2">Uncharacterized protein</fullName>
    </submittedName>
</protein>
<organism evidence="2 3">
    <name type="scientific">Streptomyces anulatus</name>
    <name type="common">Streptomyces chrysomallus</name>
    <dbReference type="NCBI Taxonomy" id="1892"/>
    <lineage>
        <taxon>Bacteria</taxon>
        <taxon>Bacillati</taxon>
        <taxon>Actinomycetota</taxon>
        <taxon>Actinomycetes</taxon>
        <taxon>Kitasatosporales</taxon>
        <taxon>Streptomycetaceae</taxon>
        <taxon>Streptomyces</taxon>
    </lineage>
</organism>
<evidence type="ECO:0000313" key="2">
    <source>
        <dbReference type="EMBL" id="NEB98008.1"/>
    </source>
</evidence>
<reference evidence="2 3" key="1">
    <citation type="submission" date="2020-01" db="EMBL/GenBank/DDBJ databases">
        <title>Insect and environment-associated Actinomycetes.</title>
        <authorList>
            <person name="Currrie C."/>
            <person name="Chevrette M."/>
            <person name="Carlson C."/>
            <person name="Stubbendieck R."/>
            <person name="Wendt-Pienkowski E."/>
        </authorList>
    </citation>
    <scope>NUCLEOTIDE SEQUENCE [LARGE SCALE GENOMIC DNA]</scope>
    <source>
        <strain evidence="2 3">SID7903</strain>
    </source>
</reference>
<evidence type="ECO:0000256" key="1">
    <source>
        <dbReference type="SAM" id="MobiDB-lite"/>
    </source>
</evidence>
<evidence type="ECO:0000313" key="3">
    <source>
        <dbReference type="Proteomes" id="UP000470951"/>
    </source>
</evidence>
<accession>A0A7K3R758</accession>
<comment type="caution">
    <text evidence="2">The sequence shown here is derived from an EMBL/GenBank/DDBJ whole genome shotgun (WGS) entry which is preliminary data.</text>
</comment>
<gene>
    <name evidence="2" type="ORF">G3I58_08415</name>
</gene>